<name>A0A1X6Z3H9_9RHOB</name>
<feature type="domain" description="Glycosyltransferase 2-like" evidence="1">
    <location>
        <begin position="7"/>
        <end position="125"/>
    </location>
</feature>
<dbReference type="CDD" id="cd00761">
    <property type="entry name" value="Glyco_tranf_GTA_type"/>
    <property type="match status" value="1"/>
</dbReference>
<dbReference type="EMBL" id="FWFN01000003">
    <property type="protein sequence ID" value="SLN39084.1"/>
    <property type="molecule type" value="Genomic_DNA"/>
</dbReference>
<dbReference type="GO" id="GO:0016758">
    <property type="term" value="F:hexosyltransferase activity"/>
    <property type="evidence" value="ECO:0007669"/>
    <property type="project" value="UniProtKB-ARBA"/>
</dbReference>
<dbReference type="RefSeq" id="WP_085887630.1">
    <property type="nucleotide sequence ID" value="NZ_FWFN01000003.1"/>
</dbReference>
<protein>
    <submittedName>
        <fullName evidence="2">Putative glycosyltransferase EpsH</fullName>
        <ecNumber evidence="2">2.4.-.-</ecNumber>
    </submittedName>
</protein>
<dbReference type="AlphaFoldDB" id="A0A1X6Z3H9"/>
<dbReference type="PANTHER" id="PTHR22916">
    <property type="entry name" value="GLYCOSYLTRANSFERASE"/>
    <property type="match status" value="1"/>
</dbReference>
<sequence>MARPTVSVIIPAYRAEASLPGAVASIGTCGLPPEDVEIVVASDDGQDYRPLMPQGPRYAFPPVGAVQSGAGPARNRALAEARGHYIAFLDADDSWEPDYLTFLLPLAQRHGAAFGRTAVIEGGKEILRLPPGPGDVLRLEDLGRTGASFHPVLARRLARAFTTHLSQDVRHAAELLARVGGTAPLGRAAYRLHLSGGSATGSGDFAARVARAYDSHLAEIEAGSPGTAGLTPRLRARLAEVFRDKARLNAAYSRDAAPGQSFYAFIAARLAAEAGRGRG</sequence>
<evidence type="ECO:0000313" key="3">
    <source>
        <dbReference type="Proteomes" id="UP000193963"/>
    </source>
</evidence>
<accession>A0A1X6Z3H9</accession>
<dbReference type="PANTHER" id="PTHR22916:SF3">
    <property type="entry name" value="UDP-GLCNAC:BETAGAL BETA-1,3-N-ACETYLGLUCOSAMINYLTRANSFERASE-LIKE PROTEIN 1"/>
    <property type="match status" value="1"/>
</dbReference>
<keyword evidence="3" id="KW-1185">Reference proteome</keyword>
<dbReference type="EC" id="2.4.-.-" evidence="2"/>
<dbReference type="Proteomes" id="UP000193963">
    <property type="component" value="Unassembled WGS sequence"/>
</dbReference>
<dbReference type="Gene3D" id="3.90.550.10">
    <property type="entry name" value="Spore Coat Polysaccharide Biosynthesis Protein SpsA, Chain A"/>
    <property type="match status" value="1"/>
</dbReference>
<reference evidence="3" key="1">
    <citation type="submission" date="2017-03" db="EMBL/GenBank/DDBJ databases">
        <authorList>
            <person name="Rodrigo-Torres L."/>
            <person name="Arahal R.D."/>
            <person name="Lucena T."/>
        </authorList>
    </citation>
    <scope>NUCLEOTIDE SEQUENCE [LARGE SCALE GENOMIC DNA]</scope>
    <source>
        <strain evidence="3">CECT 7751</strain>
    </source>
</reference>
<evidence type="ECO:0000313" key="2">
    <source>
        <dbReference type="EMBL" id="SLN39084.1"/>
    </source>
</evidence>
<dbReference type="InterPro" id="IPR001173">
    <property type="entry name" value="Glyco_trans_2-like"/>
</dbReference>
<proteinExistence type="predicted"/>
<gene>
    <name evidence="2" type="primary">epsH_1</name>
    <name evidence="2" type="ORF">PSM7751_01764</name>
</gene>
<dbReference type="Pfam" id="PF00535">
    <property type="entry name" value="Glycos_transf_2"/>
    <property type="match status" value="1"/>
</dbReference>
<evidence type="ECO:0000259" key="1">
    <source>
        <dbReference type="Pfam" id="PF00535"/>
    </source>
</evidence>
<keyword evidence="2" id="KW-0808">Transferase</keyword>
<organism evidence="2 3">
    <name type="scientific">Pseudooceanicola marinus</name>
    <dbReference type="NCBI Taxonomy" id="396013"/>
    <lineage>
        <taxon>Bacteria</taxon>
        <taxon>Pseudomonadati</taxon>
        <taxon>Pseudomonadota</taxon>
        <taxon>Alphaproteobacteria</taxon>
        <taxon>Rhodobacterales</taxon>
        <taxon>Paracoccaceae</taxon>
        <taxon>Pseudooceanicola</taxon>
    </lineage>
</organism>
<keyword evidence="2" id="KW-0328">Glycosyltransferase</keyword>
<dbReference type="OrthoDB" id="5291101at2"/>
<dbReference type="InterPro" id="IPR029044">
    <property type="entry name" value="Nucleotide-diphossugar_trans"/>
</dbReference>
<dbReference type="SUPFAM" id="SSF53448">
    <property type="entry name" value="Nucleotide-diphospho-sugar transferases"/>
    <property type="match status" value="1"/>
</dbReference>